<organism evidence="8 10">
    <name type="scientific">Burkholderia latens</name>
    <dbReference type="NCBI Taxonomy" id="488446"/>
    <lineage>
        <taxon>Bacteria</taxon>
        <taxon>Pseudomonadati</taxon>
        <taxon>Pseudomonadota</taxon>
        <taxon>Betaproteobacteria</taxon>
        <taxon>Burkholderiales</taxon>
        <taxon>Burkholderiaceae</taxon>
        <taxon>Burkholderia</taxon>
        <taxon>Burkholderia cepacia complex</taxon>
    </lineage>
</organism>
<dbReference type="PANTHER" id="PTHR48111">
    <property type="entry name" value="REGULATOR OF RPOS"/>
    <property type="match status" value="1"/>
</dbReference>
<dbReference type="Proteomes" id="UP000494222">
    <property type="component" value="Unassembled WGS sequence"/>
</dbReference>
<dbReference type="Pfam" id="PF00072">
    <property type="entry name" value="Response_reg"/>
    <property type="match status" value="1"/>
</dbReference>
<evidence type="ECO:0000259" key="6">
    <source>
        <dbReference type="PROSITE" id="PS50110"/>
    </source>
</evidence>
<dbReference type="GO" id="GO:0005829">
    <property type="term" value="C:cytosol"/>
    <property type="evidence" value="ECO:0007669"/>
    <property type="project" value="TreeGrafter"/>
</dbReference>
<dbReference type="Gene3D" id="3.40.50.2300">
    <property type="match status" value="1"/>
</dbReference>
<keyword evidence="10" id="KW-1185">Reference proteome</keyword>
<dbReference type="GeneID" id="99787925"/>
<dbReference type="PANTHER" id="PTHR48111:SF40">
    <property type="entry name" value="PHOSPHATE REGULON TRANSCRIPTIONAL REGULATORY PROTEIN PHOB"/>
    <property type="match status" value="1"/>
</dbReference>
<protein>
    <submittedName>
        <fullName evidence="8">Response regulator transcription factor</fullName>
    </submittedName>
    <submittedName>
        <fullName evidence="9">Two component transcriptional regulator</fullName>
    </submittedName>
</protein>
<dbReference type="SUPFAM" id="SSF46894">
    <property type="entry name" value="C-terminal effector domain of the bipartite response regulators"/>
    <property type="match status" value="1"/>
</dbReference>
<proteinExistence type="predicted"/>
<feature type="domain" description="OmpR/PhoB-type" evidence="7">
    <location>
        <begin position="127"/>
        <end position="226"/>
    </location>
</feature>
<keyword evidence="2" id="KW-0902">Two-component regulatory system</keyword>
<dbReference type="AlphaFoldDB" id="A0A6H9SVL3"/>
<dbReference type="InterPro" id="IPR001867">
    <property type="entry name" value="OmpR/PhoB-type_DNA-bd"/>
</dbReference>
<reference evidence="9 11" key="2">
    <citation type="submission" date="2019-09" db="EMBL/GenBank/DDBJ databases">
        <authorList>
            <person name="Depoorter E."/>
        </authorList>
    </citation>
    <scope>NUCLEOTIDE SEQUENCE [LARGE SCALE GENOMIC DNA]</scope>
    <source>
        <strain evidence="9">LMG 24064</strain>
    </source>
</reference>
<keyword evidence="1" id="KW-0597">Phosphoprotein</keyword>
<dbReference type="InterPro" id="IPR036388">
    <property type="entry name" value="WH-like_DNA-bd_sf"/>
</dbReference>
<dbReference type="GO" id="GO:0006355">
    <property type="term" value="P:regulation of DNA-templated transcription"/>
    <property type="evidence" value="ECO:0007669"/>
    <property type="project" value="InterPro"/>
</dbReference>
<dbReference type="OrthoDB" id="8927943at2"/>
<dbReference type="SUPFAM" id="SSF52172">
    <property type="entry name" value="CheY-like"/>
    <property type="match status" value="1"/>
</dbReference>
<dbReference type="PROSITE" id="PS51755">
    <property type="entry name" value="OMPR_PHOB"/>
    <property type="match status" value="1"/>
</dbReference>
<dbReference type="InterPro" id="IPR001789">
    <property type="entry name" value="Sig_transdc_resp-reg_receiver"/>
</dbReference>
<evidence type="ECO:0000256" key="1">
    <source>
        <dbReference type="ARBA" id="ARBA00022553"/>
    </source>
</evidence>
<dbReference type="GO" id="GO:0000976">
    <property type="term" value="F:transcription cis-regulatory region binding"/>
    <property type="evidence" value="ECO:0007669"/>
    <property type="project" value="TreeGrafter"/>
</dbReference>
<sequence>MNILLIENDVPHAKLMQQFMASEELTILHATSAEGGVEIAKRHPVDLLVLEWQPYAAAGLQLIETIRSYSGKRVPVICLSNQVAEMEIVGQPSGVIDDYILRPFSGLELAARIDAWLQPGRRTDAAARDMTIGDFILKPSERRVMLHGGAIHLMPKEYELMAFFFRNVGKIVSRQILSMAVWGRTQNADSRTLDTHIYRLRKKHGMIPENGVRLESVYTRGYRLEAVGAYGDLGVHVVPEKIHSGGVAMI</sequence>
<dbReference type="RefSeq" id="WP_151062317.1">
    <property type="nucleotide sequence ID" value="NZ_CABVPL010000003.1"/>
</dbReference>
<accession>A0A6H9SVL3</accession>
<dbReference type="Pfam" id="PF00486">
    <property type="entry name" value="Trans_reg_C"/>
    <property type="match status" value="1"/>
</dbReference>
<evidence type="ECO:0000313" key="9">
    <source>
        <dbReference type="EMBL" id="VWB17511.1"/>
    </source>
</evidence>
<dbReference type="InterPro" id="IPR011006">
    <property type="entry name" value="CheY-like_superfamily"/>
</dbReference>
<gene>
    <name evidence="9" type="ORF">BLA24064_00651</name>
    <name evidence="8" type="ORF">F7R21_00230</name>
</gene>
<evidence type="ECO:0000313" key="8">
    <source>
        <dbReference type="EMBL" id="KAB0644788.1"/>
    </source>
</evidence>
<dbReference type="GO" id="GO:0000156">
    <property type="term" value="F:phosphorelay response regulator activity"/>
    <property type="evidence" value="ECO:0007669"/>
    <property type="project" value="TreeGrafter"/>
</dbReference>
<dbReference type="EMBL" id="CABVPL010000003">
    <property type="protein sequence ID" value="VWB17511.1"/>
    <property type="molecule type" value="Genomic_DNA"/>
</dbReference>
<dbReference type="InterPro" id="IPR016032">
    <property type="entry name" value="Sig_transdc_resp-reg_C-effctor"/>
</dbReference>
<dbReference type="CDD" id="cd00383">
    <property type="entry name" value="trans_reg_C"/>
    <property type="match status" value="1"/>
</dbReference>
<evidence type="ECO:0000256" key="4">
    <source>
        <dbReference type="PROSITE-ProRule" id="PRU00169"/>
    </source>
</evidence>
<evidence type="ECO:0000313" key="11">
    <source>
        <dbReference type="Proteomes" id="UP000494222"/>
    </source>
</evidence>
<feature type="DNA-binding region" description="OmpR/PhoB-type" evidence="5">
    <location>
        <begin position="127"/>
        <end position="226"/>
    </location>
</feature>
<dbReference type="PROSITE" id="PS50110">
    <property type="entry name" value="RESPONSE_REGULATORY"/>
    <property type="match status" value="1"/>
</dbReference>
<reference evidence="8 10" key="1">
    <citation type="submission" date="2019-09" db="EMBL/GenBank/DDBJ databases">
        <title>Draft genome sequences of 48 bacterial type strains from the CCUG.</title>
        <authorList>
            <person name="Tunovic T."/>
            <person name="Pineiro-Iglesias B."/>
            <person name="Unosson C."/>
            <person name="Inganas E."/>
            <person name="Ohlen M."/>
            <person name="Cardew S."/>
            <person name="Jensie-Markopoulos S."/>
            <person name="Salva-Serra F."/>
            <person name="Jaen-Luchoro D."/>
            <person name="Karlsson R."/>
            <person name="Svensson-Stadler L."/>
            <person name="Chun J."/>
            <person name="Moore E."/>
        </authorList>
    </citation>
    <scope>NUCLEOTIDE SEQUENCE [LARGE SCALE GENOMIC DNA]</scope>
    <source>
        <strain evidence="8 10">CCUG 54555</strain>
    </source>
</reference>
<comment type="caution">
    <text evidence="4">Lacks conserved residue(s) required for the propagation of feature annotation.</text>
</comment>
<feature type="domain" description="Response regulatory" evidence="6">
    <location>
        <begin position="2"/>
        <end position="117"/>
    </location>
</feature>
<dbReference type="SMART" id="SM00448">
    <property type="entry name" value="REC"/>
    <property type="match status" value="1"/>
</dbReference>
<dbReference type="Proteomes" id="UP000430232">
    <property type="component" value="Unassembled WGS sequence"/>
</dbReference>
<dbReference type="Gene3D" id="1.10.10.10">
    <property type="entry name" value="Winged helix-like DNA-binding domain superfamily/Winged helix DNA-binding domain"/>
    <property type="match status" value="1"/>
</dbReference>
<name>A0A6H9SVL3_9BURK</name>
<evidence type="ECO:0000256" key="3">
    <source>
        <dbReference type="ARBA" id="ARBA00023125"/>
    </source>
</evidence>
<evidence type="ECO:0000256" key="5">
    <source>
        <dbReference type="PROSITE-ProRule" id="PRU01091"/>
    </source>
</evidence>
<keyword evidence="3 5" id="KW-0238">DNA-binding</keyword>
<dbReference type="SMART" id="SM00862">
    <property type="entry name" value="Trans_reg_C"/>
    <property type="match status" value="1"/>
</dbReference>
<evidence type="ECO:0000313" key="10">
    <source>
        <dbReference type="Proteomes" id="UP000430232"/>
    </source>
</evidence>
<dbReference type="InterPro" id="IPR039420">
    <property type="entry name" value="WalR-like"/>
</dbReference>
<dbReference type="GO" id="GO:0032993">
    <property type="term" value="C:protein-DNA complex"/>
    <property type="evidence" value="ECO:0007669"/>
    <property type="project" value="TreeGrafter"/>
</dbReference>
<dbReference type="EMBL" id="VZOJ01000001">
    <property type="protein sequence ID" value="KAB0644788.1"/>
    <property type="molecule type" value="Genomic_DNA"/>
</dbReference>
<evidence type="ECO:0000259" key="7">
    <source>
        <dbReference type="PROSITE" id="PS51755"/>
    </source>
</evidence>
<evidence type="ECO:0000256" key="2">
    <source>
        <dbReference type="ARBA" id="ARBA00023012"/>
    </source>
</evidence>